<evidence type="ECO:0000256" key="6">
    <source>
        <dbReference type="SAM" id="Phobius"/>
    </source>
</evidence>
<feature type="transmembrane region" description="Helical" evidence="6">
    <location>
        <begin position="197"/>
        <end position="216"/>
    </location>
</feature>
<protein>
    <submittedName>
        <fullName evidence="7">ABC uptake transporter, permease protein</fullName>
    </submittedName>
</protein>
<dbReference type="GeneID" id="74946858"/>
<keyword evidence="2" id="KW-1003">Cell membrane</keyword>
<dbReference type="EMBL" id="CP007536">
    <property type="protein sequence ID" value="AIC15843.1"/>
    <property type="molecule type" value="Genomic_DNA"/>
</dbReference>
<evidence type="ECO:0000313" key="8">
    <source>
        <dbReference type="Proteomes" id="UP000027093"/>
    </source>
</evidence>
<keyword evidence="3 6" id="KW-0812">Transmembrane</keyword>
<dbReference type="CDD" id="cd06580">
    <property type="entry name" value="TM_PBP1_transp_TpRbsC_like"/>
    <property type="match status" value="1"/>
</dbReference>
<comment type="subcellular location">
    <subcellularLocation>
        <location evidence="1">Cell membrane</location>
        <topology evidence="1">Multi-pass membrane protein</topology>
    </subcellularLocation>
</comment>
<feature type="transmembrane region" description="Helical" evidence="6">
    <location>
        <begin position="40"/>
        <end position="59"/>
    </location>
</feature>
<feature type="transmembrane region" description="Helical" evidence="6">
    <location>
        <begin position="6"/>
        <end position="28"/>
    </location>
</feature>
<accession>A0A060HK04</accession>
<feature type="transmembrane region" description="Helical" evidence="6">
    <location>
        <begin position="150"/>
        <end position="167"/>
    </location>
</feature>
<dbReference type="GO" id="GO:0005886">
    <property type="term" value="C:plasma membrane"/>
    <property type="evidence" value="ECO:0007669"/>
    <property type="project" value="UniProtKB-SubCell"/>
</dbReference>
<dbReference type="HOGENOM" id="CLU_040769_1_1_2"/>
<evidence type="ECO:0000313" key="7">
    <source>
        <dbReference type="EMBL" id="AIC15843.1"/>
    </source>
</evidence>
<reference evidence="7 8" key="1">
    <citation type="journal article" date="2014" name="Int. J. Syst. Evol. Microbiol.">
        <title>Nitrososphaera viennensis gen. nov., sp. nov., an aerobic and mesophilic, ammonia-oxidizing archaeon from soil and a member of the archaeal phylum Thaumarchaeota.</title>
        <authorList>
            <person name="Stieglmeier M."/>
            <person name="Klingl A."/>
            <person name="Alves R.J."/>
            <person name="Rittmann S.K."/>
            <person name="Melcher M."/>
            <person name="Leisch N."/>
            <person name="Schleper C."/>
        </authorList>
    </citation>
    <scope>NUCLEOTIDE SEQUENCE [LARGE SCALE GENOMIC DNA]</scope>
    <source>
        <strain evidence="7">EN76</strain>
    </source>
</reference>
<feature type="transmembrane region" description="Helical" evidence="6">
    <location>
        <begin position="222"/>
        <end position="240"/>
    </location>
</feature>
<dbReference type="Proteomes" id="UP000027093">
    <property type="component" value="Chromosome"/>
</dbReference>
<evidence type="ECO:0000256" key="5">
    <source>
        <dbReference type="ARBA" id="ARBA00023136"/>
    </source>
</evidence>
<keyword evidence="5 6" id="KW-0472">Membrane</keyword>
<feature type="transmembrane region" description="Helical" evidence="6">
    <location>
        <begin position="247"/>
        <end position="268"/>
    </location>
</feature>
<dbReference type="InterPro" id="IPR001851">
    <property type="entry name" value="ABC_transp_permease"/>
</dbReference>
<dbReference type="Pfam" id="PF02653">
    <property type="entry name" value="BPD_transp_2"/>
    <property type="match status" value="1"/>
</dbReference>
<dbReference type="GO" id="GO:0022857">
    <property type="term" value="F:transmembrane transporter activity"/>
    <property type="evidence" value="ECO:0007669"/>
    <property type="project" value="InterPro"/>
</dbReference>
<proteinExistence type="predicted"/>
<feature type="transmembrane region" description="Helical" evidence="6">
    <location>
        <begin position="65"/>
        <end position="86"/>
    </location>
</feature>
<gene>
    <name evidence="7" type="ORF">NVIE_015910</name>
</gene>
<dbReference type="KEGG" id="nvn:NVIE_015910"/>
<dbReference type="AlphaFoldDB" id="A0A060HK04"/>
<evidence type="ECO:0000256" key="4">
    <source>
        <dbReference type="ARBA" id="ARBA00022989"/>
    </source>
</evidence>
<dbReference type="RefSeq" id="WP_075054751.1">
    <property type="nucleotide sequence ID" value="NZ_CP007536.1"/>
</dbReference>
<sequence>MAGEEAIIIGIIVSGIRLSIPILFAALGEKIAERSGVLNLGVEGMMLIGAFTGFMGTYLTGNYVVGILMAIVGAAALAILMGFMSITIRTNQLAAGLAIWLLGTGLAALLYRLAFGVRTVAPSVELMPKIDIPGLSNLPGIGPVLFNHDPLVYIAFLLVPLTHYFIFKTKLGLKIRTVGENPKQADTLGVNVYRIRYLTLIIGGALAGVGGAYFSLVQTGYFLENVTGGAGWIALALVIFGRWKAYWITLGAFIFGMVDSFQLGLQATGVQVPFQFLLMLPYLIPIAVLAGMYKKTGAPAALAIPYKRGQR</sequence>
<feature type="transmembrane region" description="Helical" evidence="6">
    <location>
        <begin position="93"/>
        <end position="114"/>
    </location>
</feature>
<dbReference type="STRING" id="926571.NVIE_015910"/>
<keyword evidence="4 6" id="KW-1133">Transmembrane helix</keyword>
<name>A0A060HK04_9ARCH</name>
<keyword evidence="8" id="KW-1185">Reference proteome</keyword>
<evidence type="ECO:0000256" key="2">
    <source>
        <dbReference type="ARBA" id="ARBA00022475"/>
    </source>
</evidence>
<evidence type="ECO:0000256" key="1">
    <source>
        <dbReference type="ARBA" id="ARBA00004651"/>
    </source>
</evidence>
<feature type="transmembrane region" description="Helical" evidence="6">
    <location>
        <begin position="274"/>
        <end position="293"/>
    </location>
</feature>
<dbReference type="PANTHER" id="PTHR43370">
    <property type="entry name" value="SUGAR ABC TRANSPORTER INTEGRAL MEMBRANE PROTEIN-RELATED"/>
    <property type="match status" value="1"/>
</dbReference>
<evidence type="ECO:0000256" key="3">
    <source>
        <dbReference type="ARBA" id="ARBA00022692"/>
    </source>
</evidence>
<dbReference type="OrthoDB" id="372203at2157"/>
<organism evidence="7 8">
    <name type="scientific">Nitrososphaera viennensis EN76</name>
    <dbReference type="NCBI Taxonomy" id="926571"/>
    <lineage>
        <taxon>Archaea</taxon>
        <taxon>Nitrososphaerota</taxon>
        <taxon>Nitrososphaeria</taxon>
        <taxon>Nitrososphaerales</taxon>
        <taxon>Nitrososphaeraceae</taxon>
        <taxon>Nitrososphaera</taxon>
    </lineage>
</organism>
<dbReference type="PANTHER" id="PTHR43370:SF2">
    <property type="entry name" value="ABC TRANSPORTER PERMEASE PROTEIN"/>
    <property type="match status" value="1"/>
</dbReference>